<proteinExistence type="predicted"/>
<dbReference type="EMBL" id="FOIC01000005">
    <property type="protein sequence ID" value="SET34200.1"/>
    <property type="molecule type" value="Genomic_DNA"/>
</dbReference>
<evidence type="ECO:0000313" key="2">
    <source>
        <dbReference type="EMBL" id="SET34200.1"/>
    </source>
</evidence>
<dbReference type="Pfam" id="PF26261">
    <property type="entry name" value="DUF8065"/>
    <property type="match status" value="1"/>
</dbReference>
<dbReference type="OrthoDB" id="203402at2157"/>
<dbReference type="Proteomes" id="UP000199320">
    <property type="component" value="Unassembled WGS sequence"/>
</dbReference>
<name>A0A1G6X5Q0_9EURY</name>
<reference evidence="2" key="2">
    <citation type="submission" date="2016-10" db="EMBL/GenBank/DDBJ databases">
        <authorList>
            <person name="de Groot N.N."/>
        </authorList>
    </citation>
    <scope>NUCLEOTIDE SEQUENCE [LARGE SCALE GENOMIC DNA]</scope>
    <source>
        <strain evidence="2">CDM_6</strain>
    </source>
</reference>
<evidence type="ECO:0000313" key="4">
    <source>
        <dbReference type="Proteomes" id="UP000324021"/>
    </source>
</evidence>
<reference evidence="3 4" key="1">
    <citation type="submission" date="2016-10" db="EMBL/GenBank/DDBJ databases">
        <authorList>
            <person name="Varghese N."/>
            <person name="Submissions S."/>
        </authorList>
    </citation>
    <scope>NUCLEOTIDE SEQUENCE [LARGE SCALE GENOMIC DNA]</scope>
    <source>
        <strain evidence="1 4">CDM_1</strain>
        <strain evidence="3">CDM_6</strain>
    </source>
</reference>
<dbReference type="AlphaFoldDB" id="A0A1G6X5Q0"/>
<dbReference type="Proteomes" id="UP000324021">
    <property type="component" value="Unassembled WGS sequence"/>
</dbReference>
<organism evidence="1 4">
    <name type="scientific">Natrinema hispanicum</name>
    <dbReference type="NCBI Taxonomy" id="392421"/>
    <lineage>
        <taxon>Archaea</taxon>
        <taxon>Methanobacteriati</taxon>
        <taxon>Methanobacteriota</taxon>
        <taxon>Stenosarchaea group</taxon>
        <taxon>Halobacteria</taxon>
        <taxon>Halobacteriales</taxon>
        <taxon>Natrialbaceae</taxon>
        <taxon>Natrinema</taxon>
    </lineage>
</organism>
<keyword evidence="3" id="KW-1185">Reference proteome</keyword>
<protein>
    <submittedName>
        <fullName evidence="1">Uncharacterized protein</fullName>
    </submittedName>
</protein>
<dbReference type="InterPro" id="IPR058378">
    <property type="entry name" value="DUF8065"/>
</dbReference>
<evidence type="ECO:0000313" key="1">
    <source>
        <dbReference type="EMBL" id="SDD73193.1"/>
    </source>
</evidence>
<sequence length="59" mass="6775">MDDADAEKITIYEQYRREEITEKEARELLGDDVVDSMENDVEAFESSMKLDTSDLLSGK</sequence>
<dbReference type="EMBL" id="FMZP01000043">
    <property type="protein sequence ID" value="SDD73193.1"/>
    <property type="molecule type" value="Genomic_DNA"/>
</dbReference>
<dbReference type="RefSeq" id="WP_092931723.1">
    <property type="nucleotide sequence ID" value="NZ_FMZP01000043.1"/>
</dbReference>
<evidence type="ECO:0000313" key="3">
    <source>
        <dbReference type="Proteomes" id="UP000199320"/>
    </source>
</evidence>
<accession>A0A1G6X5Q0</accession>
<gene>
    <name evidence="2" type="ORF">SAMN04488694_105244</name>
    <name evidence="1" type="ORF">SAMN05192552_104315</name>
</gene>